<dbReference type="PROSITE" id="PS00092">
    <property type="entry name" value="N6_MTASE"/>
    <property type="match status" value="1"/>
</dbReference>
<keyword evidence="1 5" id="KW-0489">Methyltransferase</keyword>
<dbReference type="Proteomes" id="UP000321638">
    <property type="component" value="Unassembled WGS sequence"/>
</dbReference>
<dbReference type="InterPro" id="IPR004556">
    <property type="entry name" value="HemK-like"/>
</dbReference>
<dbReference type="PRINTS" id="PR00507">
    <property type="entry name" value="N12N6MTFRASE"/>
</dbReference>
<sequence length="285" mass="30723">MLTVGELVQAVAQRLDGVGIAESRLEARLLLAEAADWTLEKIIAERDSAVEAGIVARVERLAARRLAREPMSHILGWREFWSLRFRVTSDVLTPRPDSETLIEAVLRALPDRDAPLRVLDLGVGSGCLLLSLLHELPRASGMGVDRSARALVVARQNARALGLAGRAELRAGDWGEGIEEVFDVVVSNPPYVPSDDIETLDPEVSEHEPWLALDGGADGLDCYRRLTGELGYLVRPSGLVALEVGKGQAGAVGRLIRAAGFTDLAVRDDLAGIPRVVLARRPITG</sequence>
<dbReference type="HAMAP" id="MF_02126">
    <property type="entry name" value="RF_methyltr_PrmC"/>
    <property type="match status" value="1"/>
</dbReference>
<feature type="binding site" evidence="5">
    <location>
        <position position="174"/>
    </location>
    <ligand>
        <name>S-adenosyl-L-methionine</name>
        <dbReference type="ChEBI" id="CHEBI:59789"/>
    </ligand>
</feature>
<reference evidence="8 9" key="1">
    <citation type="submission" date="2019-06" db="EMBL/GenBank/DDBJ databases">
        <title>New taxonomy in bacterial strain CC-CFT640, isolated from vineyard.</title>
        <authorList>
            <person name="Lin S.-Y."/>
            <person name="Tsai C.-F."/>
            <person name="Young C.-C."/>
        </authorList>
    </citation>
    <scope>NUCLEOTIDE SEQUENCE [LARGE SCALE GENOMIC DNA]</scope>
    <source>
        <strain evidence="8 9">CC-CFT640</strain>
    </source>
</reference>
<evidence type="ECO:0000313" key="9">
    <source>
        <dbReference type="Proteomes" id="UP000321638"/>
    </source>
</evidence>
<gene>
    <name evidence="5 8" type="primary">prmC</name>
    <name evidence="8" type="ORF">FHP25_10250</name>
</gene>
<feature type="binding site" evidence="5">
    <location>
        <begin position="188"/>
        <end position="191"/>
    </location>
    <ligand>
        <name>substrate</name>
    </ligand>
</feature>
<evidence type="ECO:0000313" key="8">
    <source>
        <dbReference type="EMBL" id="TXL77137.1"/>
    </source>
</evidence>
<dbReference type="InterPro" id="IPR007848">
    <property type="entry name" value="Small_mtfrase_dom"/>
</dbReference>
<keyword evidence="2 5" id="KW-0808">Transferase</keyword>
<dbReference type="InterPro" id="IPR002052">
    <property type="entry name" value="DNA_methylase_N6_adenine_CS"/>
</dbReference>
<evidence type="ECO:0000256" key="4">
    <source>
        <dbReference type="ARBA" id="ARBA00048391"/>
    </source>
</evidence>
<dbReference type="OrthoDB" id="9800643at2"/>
<dbReference type="PANTHER" id="PTHR18895">
    <property type="entry name" value="HEMK METHYLTRANSFERASE"/>
    <property type="match status" value="1"/>
</dbReference>
<dbReference type="SUPFAM" id="SSF53335">
    <property type="entry name" value="S-adenosyl-L-methionine-dependent methyltransferases"/>
    <property type="match status" value="1"/>
</dbReference>
<dbReference type="AlphaFoldDB" id="A0A5C8PR81"/>
<dbReference type="GO" id="GO:0003676">
    <property type="term" value="F:nucleic acid binding"/>
    <property type="evidence" value="ECO:0007669"/>
    <property type="project" value="InterPro"/>
</dbReference>
<dbReference type="InterPro" id="IPR019874">
    <property type="entry name" value="RF_methyltr_PrmC"/>
</dbReference>
<dbReference type="Pfam" id="PF05175">
    <property type="entry name" value="MTS"/>
    <property type="match status" value="1"/>
</dbReference>
<dbReference type="InterPro" id="IPR029063">
    <property type="entry name" value="SAM-dependent_MTases_sf"/>
</dbReference>
<dbReference type="InterPro" id="IPR050320">
    <property type="entry name" value="N5-glutamine_MTase"/>
</dbReference>
<protein>
    <recommendedName>
        <fullName evidence="5">Release factor glutamine methyltransferase</fullName>
        <shortName evidence="5">RF MTase</shortName>
        <ecNumber evidence="5">2.1.1.297</ecNumber>
    </recommendedName>
    <alternativeName>
        <fullName evidence="5">N5-glutamine methyltransferase PrmC</fullName>
    </alternativeName>
    <alternativeName>
        <fullName evidence="5">Protein-(glutamine-N5) MTase PrmC</fullName>
    </alternativeName>
    <alternativeName>
        <fullName evidence="5">Protein-glutamine N-methyltransferase PrmC</fullName>
    </alternativeName>
</protein>
<dbReference type="RefSeq" id="WP_147846837.1">
    <property type="nucleotide sequence ID" value="NZ_DATAJT010000482.1"/>
</dbReference>
<feature type="binding site" evidence="5">
    <location>
        <position position="188"/>
    </location>
    <ligand>
        <name>S-adenosyl-L-methionine</name>
        <dbReference type="ChEBI" id="CHEBI:59789"/>
    </ligand>
</feature>
<feature type="domain" description="Methyltransferase small" evidence="6">
    <location>
        <begin position="105"/>
        <end position="193"/>
    </location>
</feature>
<dbReference type="Gene3D" id="3.40.50.150">
    <property type="entry name" value="Vaccinia Virus protein VP39"/>
    <property type="match status" value="1"/>
</dbReference>
<dbReference type="Pfam" id="PF17827">
    <property type="entry name" value="PrmC_N"/>
    <property type="match status" value="1"/>
</dbReference>
<dbReference type="GO" id="GO:0032259">
    <property type="term" value="P:methylation"/>
    <property type="evidence" value="ECO:0007669"/>
    <property type="project" value="UniProtKB-KW"/>
</dbReference>
<evidence type="ECO:0000259" key="6">
    <source>
        <dbReference type="Pfam" id="PF05175"/>
    </source>
</evidence>
<accession>A0A5C8PR81</accession>
<evidence type="ECO:0000256" key="3">
    <source>
        <dbReference type="ARBA" id="ARBA00022691"/>
    </source>
</evidence>
<dbReference type="EC" id="2.1.1.297" evidence="5"/>
<dbReference type="NCBIfam" id="TIGR00536">
    <property type="entry name" value="hemK_fam"/>
    <property type="match status" value="1"/>
</dbReference>
<dbReference type="GO" id="GO:0102559">
    <property type="term" value="F:peptide chain release factor N(5)-glutamine methyltransferase activity"/>
    <property type="evidence" value="ECO:0007669"/>
    <property type="project" value="UniProtKB-EC"/>
</dbReference>
<feature type="binding site" evidence="5">
    <location>
        <begin position="122"/>
        <end position="126"/>
    </location>
    <ligand>
        <name>S-adenosyl-L-methionine</name>
        <dbReference type="ChEBI" id="CHEBI:59789"/>
    </ligand>
</feature>
<feature type="binding site" evidence="5">
    <location>
        <position position="145"/>
    </location>
    <ligand>
        <name>S-adenosyl-L-methionine</name>
        <dbReference type="ChEBI" id="CHEBI:59789"/>
    </ligand>
</feature>
<organism evidence="8 9">
    <name type="scientific">Vineibacter terrae</name>
    <dbReference type="NCBI Taxonomy" id="2586908"/>
    <lineage>
        <taxon>Bacteria</taxon>
        <taxon>Pseudomonadati</taxon>
        <taxon>Pseudomonadota</taxon>
        <taxon>Alphaproteobacteria</taxon>
        <taxon>Hyphomicrobiales</taxon>
        <taxon>Vineibacter</taxon>
    </lineage>
</organism>
<comment type="similarity">
    <text evidence="5">Belongs to the protein N5-glutamine methyltransferase family. PrmC subfamily.</text>
</comment>
<evidence type="ECO:0000256" key="1">
    <source>
        <dbReference type="ARBA" id="ARBA00022603"/>
    </source>
</evidence>
<dbReference type="PANTHER" id="PTHR18895:SF74">
    <property type="entry name" value="MTRF1L RELEASE FACTOR GLUTAMINE METHYLTRANSFERASE"/>
    <property type="match status" value="1"/>
</dbReference>
<keyword evidence="9" id="KW-1185">Reference proteome</keyword>
<comment type="caution">
    <text evidence="8">The sequence shown here is derived from an EMBL/GenBank/DDBJ whole genome shotgun (WGS) entry which is preliminary data.</text>
</comment>
<dbReference type="EMBL" id="VDUZ01000009">
    <property type="protein sequence ID" value="TXL77137.1"/>
    <property type="molecule type" value="Genomic_DNA"/>
</dbReference>
<keyword evidence="3 5" id="KW-0949">S-adenosyl-L-methionine</keyword>
<dbReference type="Gene3D" id="1.10.8.10">
    <property type="entry name" value="DNA helicase RuvA subunit, C-terminal domain"/>
    <property type="match status" value="1"/>
</dbReference>
<evidence type="ECO:0000259" key="7">
    <source>
        <dbReference type="Pfam" id="PF17827"/>
    </source>
</evidence>
<dbReference type="InterPro" id="IPR040758">
    <property type="entry name" value="PrmC_N"/>
</dbReference>
<comment type="catalytic activity">
    <reaction evidence="4 5">
        <text>L-glutaminyl-[peptide chain release factor] + S-adenosyl-L-methionine = N(5)-methyl-L-glutaminyl-[peptide chain release factor] + S-adenosyl-L-homocysteine + H(+)</text>
        <dbReference type="Rhea" id="RHEA:42896"/>
        <dbReference type="Rhea" id="RHEA-COMP:10271"/>
        <dbReference type="Rhea" id="RHEA-COMP:10272"/>
        <dbReference type="ChEBI" id="CHEBI:15378"/>
        <dbReference type="ChEBI" id="CHEBI:30011"/>
        <dbReference type="ChEBI" id="CHEBI:57856"/>
        <dbReference type="ChEBI" id="CHEBI:59789"/>
        <dbReference type="ChEBI" id="CHEBI:61891"/>
        <dbReference type="EC" id="2.1.1.297"/>
    </reaction>
</comment>
<proteinExistence type="inferred from homology"/>
<dbReference type="NCBIfam" id="TIGR03534">
    <property type="entry name" value="RF_mod_PrmC"/>
    <property type="match status" value="1"/>
</dbReference>
<evidence type="ECO:0000256" key="5">
    <source>
        <dbReference type="HAMAP-Rule" id="MF_02126"/>
    </source>
</evidence>
<dbReference type="CDD" id="cd02440">
    <property type="entry name" value="AdoMet_MTases"/>
    <property type="match status" value="1"/>
</dbReference>
<comment type="function">
    <text evidence="5">Methylates the class 1 translation termination release factors RF1/PrfA and RF2/PrfB on the glutamine residue of the universally conserved GGQ motif.</text>
</comment>
<name>A0A5C8PR81_9HYPH</name>
<feature type="domain" description="Release factor glutamine methyltransferase N-terminal" evidence="7">
    <location>
        <begin position="6"/>
        <end position="76"/>
    </location>
</feature>
<evidence type="ECO:0000256" key="2">
    <source>
        <dbReference type="ARBA" id="ARBA00022679"/>
    </source>
</evidence>